<dbReference type="GO" id="GO:0006098">
    <property type="term" value="P:pentose-phosphate shunt"/>
    <property type="evidence" value="ECO:0007669"/>
    <property type="project" value="UniProtKB-UniPathway"/>
</dbReference>
<dbReference type="SMART" id="SM01350">
    <property type="entry name" value="6PGD"/>
    <property type="match status" value="1"/>
</dbReference>
<dbReference type="GO" id="GO:0016054">
    <property type="term" value="P:organic acid catabolic process"/>
    <property type="evidence" value="ECO:0007669"/>
    <property type="project" value="UniProtKB-ARBA"/>
</dbReference>
<evidence type="ECO:0000313" key="7">
    <source>
        <dbReference type="Proteomes" id="UP000001052"/>
    </source>
</evidence>
<dbReference type="PANTHER" id="PTHR11811">
    <property type="entry name" value="6-PHOSPHOGLUCONATE DEHYDROGENASE"/>
    <property type="match status" value="1"/>
</dbReference>
<dbReference type="UniPathway" id="UPA00115"/>
<evidence type="ECO:0000313" key="6">
    <source>
        <dbReference type="EMBL" id="ACV69768.1"/>
    </source>
</evidence>
<dbReference type="Pfam" id="PF00393">
    <property type="entry name" value="6PGD"/>
    <property type="match status" value="1"/>
</dbReference>
<keyword evidence="3" id="KW-0560">Oxidoreductase</keyword>
<dbReference type="Gene3D" id="3.40.50.720">
    <property type="entry name" value="NAD(P)-binding Rossmann-like Domain"/>
    <property type="match status" value="1"/>
</dbReference>
<feature type="domain" description="6-phosphogluconate dehydrogenase C-terminal" evidence="5">
    <location>
        <begin position="167"/>
        <end position="300"/>
    </location>
</feature>
<evidence type="ECO:0000259" key="5">
    <source>
        <dbReference type="SMART" id="SM01350"/>
    </source>
</evidence>
<dbReference type="Gene3D" id="1.10.1040.10">
    <property type="entry name" value="N-(1-d-carboxylethyl)-l-norvaline Dehydrogenase, domain 2"/>
    <property type="match status" value="1"/>
</dbReference>
<reference evidence="7" key="1">
    <citation type="submission" date="2009-09" db="EMBL/GenBank/DDBJ databases">
        <title>The complete chromosome of Desulfohalobium retbaense DSM 5692.</title>
        <authorList>
            <consortium name="US DOE Joint Genome Institute (JGI-PGF)"/>
            <person name="Lucas S."/>
            <person name="Copeland A."/>
            <person name="Lapidus A."/>
            <person name="Glavina del Rio T."/>
            <person name="Dalin E."/>
            <person name="Tice H."/>
            <person name="Bruce D."/>
            <person name="Goodwin L."/>
            <person name="Pitluck S."/>
            <person name="Kyrpides N."/>
            <person name="Mavromatis K."/>
            <person name="Ivanova N."/>
            <person name="Mikhailova N."/>
            <person name="Munk A.C."/>
            <person name="Brettin T."/>
            <person name="Detter J.C."/>
            <person name="Han C."/>
            <person name="Tapia R."/>
            <person name="Larimer F."/>
            <person name="Land M."/>
            <person name="Hauser L."/>
            <person name="Markowitz V."/>
            <person name="Cheng J.-F."/>
            <person name="Hugenholtz P."/>
            <person name="Woyke T."/>
            <person name="Wu D."/>
            <person name="Spring S."/>
            <person name="Klenk H.-P."/>
            <person name="Eisen J.A."/>
        </authorList>
    </citation>
    <scope>NUCLEOTIDE SEQUENCE [LARGE SCALE GENOMIC DNA]</scope>
    <source>
        <strain evidence="7">DSM 5692</strain>
    </source>
</reference>
<dbReference type="KEGG" id="drt:Dret_2486"/>
<dbReference type="GO" id="GO:0019521">
    <property type="term" value="P:D-gluconate metabolic process"/>
    <property type="evidence" value="ECO:0007669"/>
    <property type="project" value="UniProtKB-KW"/>
</dbReference>
<gene>
    <name evidence="6" type="ordered locus">Dret_2486</name>
</gene>
<accession>C8X5S1</accession>
<dbReference type="InterPro" id="IPR013328">
    <property type="entry name" value="6PGD_dom2"/>
</dbReference>
<dbReference type="GO" id="GO:0050661">
    <property type="term" value="F:NADP binding"/>
    <property type="evidence" value="ECO:0007669"/>
    <property type="project" value="InterPro"/>
</dbReference>
<protein>
    <submittedName>
        <fullName evidence="6">6-phosphogluconate dehydrogenase, decarboxylating</fullName>
    </submittedName>
</protein>
<dbReference type="PRINTS" id="PR00076">
    <property type="entry name" value="6PGDHDRGNASE"/>
</dbReference>
<dbReference type="Proteomes" id="UP000001052">
    <property type="component" value="Chromosome"/>
</dbReference>
<dbReference type="RefSeq" id="WP_015752902.1">
    <property type="nucleotide sequence ID" value="NC_013223.1"/>
</dbReference>
<keyword evidence="4" id="KW-0311">Gluconate utilization</keyword>
<evidence type="ECO:0000256" key="2">
    <source>
        <dbReference type="ARBA" id="ARBA00008419"/>
    </source>
</evidence>
<dbReference type="STRING" id="485915.Dret_2486"/>
<sequence length="302" mass="32977">MHVGMIGLGRMGWNMSRRLLQAGHQVVAYNRTVARSQELAAYGAVPCESLEECVQRLEPPRVIWCMLPAGGVLGEYVSRLAELTESGDIVIDGGNSNYRDAPAHHERFAARGIDFLDAGVSGGVWGLEKGFCLMVGGPPRAYEHIVPLLRSLAPENGFLYCGPSGAGHFVKMVHNGIEYGMMQAYAEGFALLEHSDYGSELDHAAISRVWQHGSVIRSWLLELAGRAFTESPKLSDIKPYVEDSGEGRWCVEEALRSSTSAPVLTLAVMERFRSRDDAGFADKLLAALREQFGGHAVRRSAS</sequence>
<evidence type="ECO:0000256" key="4">
    <source>
        <dbReference type="ARBA" id="ARBA00023064"/>
    </source>
</evidence>
<dbReference type="GO" id="GO:0004616">
    <property type="term" value="F:phosphogluconate dehydrogenase (decarboxylating) activity"/>
    <property type="evidence" value="ECO:0007669"/>
    <property type="project" value="InterPro"/>
</dbReference>
<evidence type="ECO:0000256" key="3">
    <source>
        <dbReference type="ARBA" id="ARBA00023002"/>
    </source>
</evidence>
<evidence type="ECO:0000256" key="1">
    <source>
        <dbReference type="ARBA" id="ARBA00004959"/>
    </source>
</evidence>
<comment type="pathway">
    <text evidence="1">Carbohydrate degradation; pentose phosphate pathway.</text>
</comment>
<dbReference type="eggNOG" id="COG1023">
    <property type="taxonomic scope" value="Bacteria"/>
</dbReference>
<dbReference type="InterPro" id="IPR002204">
    <property type="entry name" value="3-OH-isobutyrate_DH-rel_CS"/>
</dbReference>
<dbReference type="InterPro" id="IPR006183">
    <property type="entry name" value="Pgluconate_DH"/>
</dbReference>
<dbReference type="InterPro" id="IPR036291">
    <property type="entry name" value="NAD(P)-bd_dom_sf"/>
</dbReference>
<dbReference type="InterPro" id="IPR006114">
    <property type="entry name" value="6PGDH_C"/>
</dbReference>
<dbReference type="Pfam" id="PF03446">
    <property type="entry name" value="NAD_binding_2"/>
    <property type="match status" value="1"/>
</dbReference>
<dbReference type="PROSITE" id="PS00895">
    <property type="entry name" value="3_HYDROXYISOBUT_DH"/>
    <property type="match status" value="1"/>
</dbReference>
<dbReference type="NCBIfam" id="TIGR00872">
    <property type="entry name" value="gnd_rel"/>
    <property type="match status" value="1"/>
</dbReference>
<dbReference type="EMBL" id="CP001734">
    <property type="protein sequence ID" value="ACV69768.1"/>
    <property type="molecule type" value="Genomic_DNA"/>
</dbReference>
<proteinExistence type="inferred from homology"/>
<name>C8X5S1_DESRD</name>
<dbReference type="NCBIfam" id="NF007161">
    <property type="entry name" value="PRK09599.1"/>
    <property type="match status" value="1"/>
</dbReference>
<dbReference type="AlphaFoldDB" id="C8X5S1"/>
<comment type="similarity">
    <text evidence="2">Belongs to the 6-phosphogluconate dehydrogenase family.</text>
</comment>
<dbReference type="OrthoDB" id="9804542at2"/>
<dbReference type="InterPro" id="IPR008927">
    <property type="entry name" value="6-PGluconate_DH-like_C_sf"/>
</dbReference>
<keyword evidence="7" id="KW-1185">Reference proteome</keyword>
<dbReference type="InterPro" id="IPR004849">
    <property type="entry name" value="6DGDH_YqeC"/>
</dbReference>
<reference evidence="6 7" key="2">
    <citation type="journal article" date="2010" name="Stand. Genomic Sci.">
        <title>Complete genome sequence of Desulfohalobium retbaense type strain (HR(100)).</title>
        <authorList>
            <person name="Spring S."/>
            <person name="Nolan M."/>
            <person name="Lapidus A."/>
            <person name="Glavina Del Rio T."/>
            <person name="Copeland A."/>
            <person name="Tice H."/>
            <person name="Cheng J.F."/>
            <person name="Lucas S."/>
            <person name="Land M."/>
            <person name="Chen F."/>
            <person name="Bruce D."/>
            <person name="Goodwin L."/>
            <person name="Pitluck S."/>
            <person name="Ivanova N."/>
            <person name="Mavromatis K."/>
            <person name="Mikhailova N."/>
            <person name="Pati A."/>
            <person name="Chen A."/>
            <person name="Palaniappan K."/>
            <person name="Hauser L."/>
            <person name="Chang Y.J."/>
            <person name="Jeffries C.D."/>
            <person name="Munk C."/>
            <person name="Kiss H."/>
            <person name="Chain P."/>
            <person name="Han C."/>
            <person name="Brettin T."/>
            <person name="Detter J.C."/>
            <person name="Schuler E."/>
            <person name="Goker M."/>
            <person name="Rohde M."/>
            <person name="Bristow J."/>
            <person name="Eisen J.A."/>
            <person name="Markowitz V."/>
            <person name="Hugenholtz P."/>
            <person name="Kyrpides N.C."/>
            <person name="Klenk H.P."/>
        </authorList>
    </citation>
    <scope>NUCLEOTIDE SEQUENCE [LARGE SCALE GENOMIC DNA]</scope>
    <source>
        <strain evidence="6 7">DSM 5692</strain>
    </source>
</reference>
<dbReference type="InterPro" id="IPR006115">
    <property type="entry name" value="6PGDH_NADP-bd"/>
</dbReference>
<dbReference type="HOGENOM" id="CLU_024540_0_0_7"/>
<dbReference type="SUPFAM" id="SSF48179">
    <property type="entry name" value="6-phosphogluconate dehydrogenase C-terminal domain-like"/>
    <property type="match status" value="1"/>
</dbReference>
<dbReference type="SUPFAM" id="SSF51735">
    <property type="entry name" value="NAD(P)-binding Rossmann-fold domains"/>
    <property type="match status" value="1"/>
</dbReference>
<organism evidence="6 7">
    <name type="scientific">Desulfohalobium retbaense (strain ATCC 49708 / DSM 5692 / JCM 16813 / HR100)</name>
    <dbReference type="NCBI Taxonomy" id="485915"/>
    <lineage>
        <taxon>Bacteria</taxon>
        <taxon>Pseudomonadati</taxon>
        <taxon>Thermodesulfobacteriota</taxon>
        <taxon>Desulfovibrionia</taxon>
        <taxon>Desulfovibrionales</taxon>
        <taxon>Desulfohalobiaceae</taxon>
        <taxon>Desulfohalobium</taxon>
    </lineage>
</organism>